<keyword evidence="2 3" id="KW-0539">Nucleus</keyword>
<evidence type="ECO:0000313" key="5">
    <source>
        <dbReference type="Proteomes" id="UP000184330"/>
    </source>
</evidence>
<reference evidence="4 5" key="1">
    <citation type="submission" date="2016-03" db="EMBL/GenBank/DDBJ databases">
        <authorList>
            <person name="Ploux O."/>
        </authorList>
    </citation>
    <scope>NUCLEOTIDE SEQUENCE [LARGE SCALE GENOMIC DNA]</scope>
    <source>
        <strain evidence="4 5">UAMH 11012</strain>
    </source>
</reference>
<proteinExistence type="predicted"/>
<dbReference type="GO" id="GO:0005634">
    <property type="term" value="C:nucleus"/>
    <property type="evidence" value="ECO:0007669"/>
    <property type="project" value="UniProtKB-SubCell"/>
</dbReference>
<dbReference type="SUPFAM" id="SSF47762">
    <property type="entry name" value="PAH2 domain"/>
    <property type="match status" value="1"/>
</dbReference>
<evidence type="ECO:0000256" key="2">
    <source>
        <dbReference type="ARBA" id="ARBA00023242"/>
    </source>
</evidence>
<dbReference type="InterPro" id="IPR003822">
    <property type="entry name" value="PAH"/>
</dbReference>
<dbReference type="InterPro" id="IPR036600">
    <property type="entry name" value="PAH_sf"/>
</dbReference>
<accession>A0A1L7WZC4</accession>
<dbReference type="OrthoDB" id="911495at2759"/>
<dbReference type="AlphaFoldDB" id="A0A1L7WZC4"/>
<dbReference type="Gene3D" id="1.20.1160.11">
    <property type="entry name" value="Paired amphipathic helix"/>
    <property type="match status" value="1"/>
</dbReference>
<dbReference type="GO" id="GO:0006355">
    <property type="term" value="P:regulation of DNA-templated transcription"/>
    <property type="evidence" value="ECO:0007669"/>
    <property type="project" value="InterPro"/>
</dbReference>
<sequence>MRLRNVDSSSFTFAQASCTDSSFSTNIILSDPKTVIKSHLAPVGIMKNSNPDIKPSFDQALTYLDLVVQNSPEKYQQFLTIMRGYQANPTTPANEVYDQVKLLFADKTSLIEGFKNFMPAKPLQESGEAYKSEEEVRMVTKVLEKSKL</sequence>
<gene>
    <name evidence="4" type="ORF">PAC_08014</name>
</gene>
<evidence type="ECO:0000313" key="4">
    <source>
        <dbReference type="EMBL" id="CZR58123.1"/>
    </source>
</evidence>
<name>A0A1L7WZC4_9HELO</name>
<evidence type="ECO:0000256" key="1">
    <source>
        <dbReference type="ARBA" id="ARBA00004123"/>
    </source>
</evidence>
<dbReference type="Proteomes" id="UP000184330">
    <property type="component" value="Unassembled WGS sequence"/>
</dbReference>
<organism evidence="4 5">
    <name type="scientific">Phialocephala subalpina</name>
    <dbReference type="NCBI Taxonomy" id="576137"/>
    <lineage>
        <taxon>Eukaryota</taxon>
        <taxon>Fungi</taxon>
        <taxon>Dikarya</taxon>
        <taxon>Ascomycota</taxon>
        <taxon>Pezizomycotina</taxon>
        <taxon>Leotiomycetes</taxon>
        <taxon>Helotiales</taxon>
        <taxon>Mollisiaceae</taxon>
        <taxon>Phialocephala</taxon>
        <taxon>Phialocephala fortinii species complex</taxon>
    </lineage>
</organism>
<dbReference type="Pfam" id="PF02671">
    <property type="entry name" value="PAH"/>
    <property type="match status" value="1"/>
</dbReference>
<protein>
    <submittedName>
        <fullName evidence="4">Uncharacterized protein</fullName>
    </submittedName>
</protein>
<comment type="subcellular location">
    <subcellularLocation>
        <location evidence="1 3">Nucleus</location>
    </subcellularLocation>
</comment>
<dbReference type="EMBL" id="FJOG01000011">
    <property type="protein sequence ID" value="CZR58123.1"/>
    <property type="molecule type" value="Genomic_DNA"/>
</dbReference>
<keyword evidence="5" id="KW-1185">Reference proteome</keyword>
<evidence type="ECO:0000256" key="3">
    <source>
        <dbReference type="PROSITE-ProRule" id="PRU00810"/>
    </source>
</evidence>
<dbReference type="PROSITE" id="PS51477">
    <property type="entry name" value="PAH"/>
    <property type="match status" value="1"/>
</dbReference>